<name>A0AAN7SMQ8_9COLE</name>
<dbReference type="GO" id="GO:0016197">
    <property type="term" value="P:endosomal transport"/>
    <property type="evidence" value="ECO:0007669"/>
    <property type="project" value="TreeGrafter"/>
</dbReference>
<dbReference type="GO" id="GO:0007032">
    <property type="term" value="P:endosome organization"/>
    <property type="evidence" value="ECO:0007669"/>
    <property type="project" value="TreeGrafter"/>
</dbReference>
<organism evidence="4 5">
    <name type="scientific">Aquatica leii</name>
    <dbReference type="NCBI Taxonomy" id="1421715"/>
    <lineage>
        <taxon>Eukaryota</taxon>
        <taxon>Metazoa</taxon>
        <taxon>Ecdysozoa</taxon>
        <taxon>Arthropoda</taxon>
        <taxon>Hexapoda</taxon>
        <taxon>Insecta</taxon>
        <taxon>Pterygota</taxon>
        <taxon>Neoptera</taxon>
        <taxon>Endopterygota</taxon>
        <taxon>Coleoptera</taxon>
        <taxon>Polyphaga</taxon>
        <taxon>Elateriformia</taxon>
        <taxon>Elateroidea</taxon>
        <taxon>Lampyridae</taxon>
        <taxon>Luciolinae</taxon>
        <taxon>Aquatica</taxon>
    </lineage>
</organism>
<dbReference type="Pfam" id="PF14746">
    <property type="entry name" value="WASH-7_C"/>
    <property type="match status" value="1"/>
</dbReference>
<sequence>MIEPKAVTEKFFNKETYRLIGEYQLQLYSKFLDKYNLQLKQFQKKLSNLHNIRSQVIILENKAVEDISLLELIQSDNKLLSRILVSLGALCEELSLLINEVYNNYYVSFIFYGEEPTKGTANLLSISKLMEKLQKVNFFVNRSQHVIIVVLKQLCAILGKNLYNESTVTCFPEPLDYLAELFVCLITLDSICGGLLQEHWVAYRKAVRLTLHNPSQFQIPLEQLRSLKECIVDIEIKLLRGNIFQQTMEKCLDEGLVVTMKNCSLTNEILLYIHQMLNELEKDDENMFFNQIWLQVNAMFVLHYYLFGNMDKKVYKRLNELNKRIAACVIVGNIVWYPEVFLTKHIPSLNKNLDIKLFANSRLALMASRSQNLPKEAHQLCVQSYVWMNELMQLLKIDMTHLQTKYLHNACNILINGIKLVKKISDLIKWITNLHADAERPMTKSTLLALCKLMEVLKATQFIFQKKLMHLVYVILLISQHLTYKALLLLNNIKKGLTQEKFYKEQQLDVLSSLNVAELSLKGPNTSQRILVAKLALSASGLSAENLSEVRFVINRLEMICSFRTLLYKLCNCSFLYWHQVLLPVYFAKLIDYRIDLSRFYLLLDSLNDCNVIAGEKAELATKEFLKNDILNPLNQLVETNLRLQTHLHLQLPPSNPFQNPPPSNFKHIIPSPLGNTYTHIKEEVEHYLSAMFYNLTTVVLHDWRTYGEMRRLALLQYGLSTVEDNLPIQTLEQGLDVLEIMRNIQVFVVKYSYNLNNQFFIEEKSTNKHLNTINISHVANSIRTHGIGIMNTTVNFIYQFLQNKFYIFSQFMFDEQIKSRLLKDLKYFSDNKTEMYPYERAEKFNTGIKRLGLNAEGLSYLDLFRKLITHIGNAMGYIRMIRSGGRRCLADATCFIPDLKAVNQLNKLLTEEKLTESTKKKIEDFIKNVNNLVENFEEATEYFKLLVKVFIPTFQNSQNIHLKNFYIIVPPLTINFVEHLFVSKERLNKKNRSAAVFTDDGFAIGLAFIIKLLNQSRSLNSLHWFQSVQMKHSQDRKRLESQRAAASKDDDKLQQTLALTEKRLLAFEKEFQLLFYSFNSARIFFEH</sequence>
<dbReference type="InterPro" id="IPR027307">
    <property type="entry name" value="WASH7"/>
</dbReference>
<evidence type="ECO:0000259" key="3">
    <source>
        <dbReference type="Pfam" id="PF14746"/>
    </source>
</evidence>
<accession>A0AAN7SMQ8</accession>
<protein>
    <recommendedName>
        <fullName evidence="6">WASH complex subunit 4</fullName>
    </recommendedName>
</protein>
<dbReference type="PANTHER" id="PTHR31409">
    <property type="entry name" value="WASH COMPLEX SUBUNIT 4"/>
    <property type="match status" value="1"/>
</dbReference>
<dbReference type="Pfam" id="PF14744">
    <property type="entry name" value="WASH-7_mid"/>
    <property type="match status" value="1"/>
</dbReference>
<dbReference type="Pfam" id="PF14745">
    <property type="entry name" value="WASH-4_N"/>
    <property type="match status" value="1"/>
</dbReference>
<dbReference type="GO" id="GO:0071203">
    <property type="term" value="C:WASH complex"/>
    <property type="evidence" value="ECO:0007669"/>
    <property type="project" value="InterPro"/>
</dbReference>
<dbReference type="EMBL" id="JARPUR010000008">
    <property type="protein sequence ID" value="KAK4871515.1"/>
    <property type="molecule type" value="Genomic_DNA"/>
</dbReference>
<dbReference type="PANTHER" id="PTHR31409:SF0">
    <property type="entry name" value="WASH COMPLEX SUBUNIT 4"/>
    <property type="match status" value="1"/>
</dbReference>
<evidence type="ECO:0000259" key="1">
    <source>
        <dbReference type="Pfam" id="PF14744"/>
    </source>
</evidence>
<evidence type="ECO:0000259" key="2">
    <source>
        <dbReference type="Pfam" id="PF14745"/>
    </source>
</evidence>
<evidence type="ECO:0000313" key="5">
    <source>
        <dbReference type="Proteomes" id="UP001353858"/>
    </source>
</evidence>
<comment type="caution">
    <text evidence="4">The sequence shown here is derived from an EMBL/GenBank/DDBJ whole genome shotgun (WGS) entry which is preliminary data.</text>
</comment>
<dbReference type="InterPro" id="IPR028191">
    <property type="entry name" value="WASH-4_N"/>
</dbReference>
<feature type="domain" description="WASH complex subunit 7 central" evidence="1">
    <location>
        <begin position="575"/>
        <end position="901"/>
    </location>
</feature>
<reference evidence="5" key="1">
    <citation type="submission" date="2023-01" db="EMBL/GenBank/DDBJ databases">
        <title>Key to firefly adult light organ development and bioluminescence: homeobox transcription factors regulate luciferase expression and transportation to peroxisome.</title>
        <authorList>
            <person name="Fu X."/>
        </authorList>
    </citation>
    <scope>NUCLEOTIDE SEQUENCE [LARGE SCALE GENOMIC DNA]</scope>
</reference>
<dbReference type="AlphaFoldDB" id="A0AAN7SMQ8"/>
<keyword evidence="5" id="KW-1185">Reference proteome</keyword>
<dbReference type="GO" id="GO:0005768">
    <property type="term" value="C:endosome"/>
    <property type="evidence" value="ECO:0007669"/>
    <property type="project" value="TreeGrafter"/>
</dbReference>
<feature type="domain" description="WASH complex subunit 7 C-terminal" evidence="3">
    <location>
        <begin position="920"/>
        <end position="1086"/>
    </location>
</feature>
<dbReference type="InterPro" id="IPR028282">
    <property type="entry name" value="WASH-7_central"/>
</dbReference>
<evidence type="ECO:0008006" key="6">
    <source>
        <dbReference type="Google" id="ProtNLM"/>
    </source>
</evidence>
<gene>
    <name evidence="4" type="ORF">RN001_015639</name>
</gene>
<dbReference type="InterPro" id="IPR028283">
    <property type="entry name" value="WASH-7_C"/>
</dbReference>
<feature type="domain" description="WASH complex subunit 4 N-terminal" evidence="2">
    <location>
        <begin position="30"/>
        <end position="574"/>
    </location>
</feature>
<evidence type="ECO:0000313" key="4">
    <source>
        <dbReference type="EMBL" id="KAK4871515.1"/>
    </source>
</evidence>
<proteinExistence type="predicted"/>
<dbReference type="Proteomes" id="UP001353858">
    <property type="component" value="Unassembled WGS sequence"/>
</dbReference>